<protein>
    <submittedName>
        <fullName evidence="3">Uncharacterized protein</fullName>
    </submittedName>
</protein>
<dbReference type="AlphaFoldDB" id="A0A1H8TR48"/>
<feature type="transmembrane region" description="Helical" evidence="2">
    <location>
        <begin position="65"/>
        <end position="82"/>
    </location>
</feature>
<feature type="transmembrane region" description="Helical" evidence="2">
    <location>
        <begin position="40"/>
        <end position="59"/>
    </location>
</feature>
<evidence type="ECO:0000256" key="2">
    <source>
        <dbReference type="SAM" id="Phobius"/>
    </source>
</evidence>
<dbReference type="InterPro" id="IPR055941">
    <property type="entry name" value="DUF7519"/>
</dbReference>
<sequence length="254" mass="26182">MTDTERPDGGTVDRSGESLTGDRETDYPTRQPVDHRPSSVASTLSVALAACSVALVATAPDQTRSILLVVVGLFVLGVGFRRREGLVPLLRFVLGLTLVAGGIQLSIAADLGRIADAELLPGLYGLAVLGLGLLPVRRGWETRLATLGVGLVLVSVLFSGITRDGGLVGILGATVAGVAAWDAARHAITLGEQVGRAGTTPRTELVHVGTTGVVGVATVAITVVVWRIQVTDLPLLALVSLLGAAVVLLFALYD</sequence>
<feature type="transmembrane region" description="Helical" evidence="2">
    <location>
        <begin position="205"/>
        <end position="228"/>
    </location>
</feature>
<feature type="compositionally biased region" description="Basic and acidic residues" evidence="1">
    <location>
        <begin position="14"/>
        <end position="37"/>
    </location>
</feature>
<dbReference type="EMBL" id="FOCX01000023">
    <property type="protein sequence ID" value="SEO93306.1"/>
    <property type="molecule type" value="Genomic_DNA"/>
</dbReference>
<evidence type="ECO:0000256" key="1">
    <source>
        <dbReference type="SAM" id="MobiDB-lite"/>
    </source>
</evidence>
<feature type="transmembrane region" description="Helical" evidence="2">
    <location>
        <begin position="167"/>
        <end position="184"/>
    </location>
</feature>
<name>A0A1H8TR48_9EURY</name>
<dbReference type="Proteomes" id="UP000198775">
    <property type="component" value="Unassembled WGS sequence"/>
</dbReference>
<gene>
    <name evidence="3" type="ORF">SAMN05216388_102369</name>
</gene>
<feature type="transmembrane region" description="Helical" evidence="2">
    <location>
        <begin position="143"/>
        <end position="161"/>
    </location>
</feature>
<keyword evidence="2" id="KW-0812">Transmembrane</keyword>
<accession>A0A1H8TR48</accession>
<feature type="region of interest" description="Disordered" evidence="1">
    <location>
        <begin position="1"/>
        <end position="37"/>
    </location>
</feature>
<feature type="transmembrane region" description="Helical" evidence="2">
    <location>
        <begin position="119"/>
        <end position="136"/>
    </location>
</feature>
<dbReference type="OrthoDB" id="242835at2157"/>
<keyword evidence="2" id="KW-0472">Membrane</keyword>
<organism evidence="3 4">
    <name type="scientific">Halorientalis persicus</name>
    <dbReference type="NCBI Taxonomy" id="1367881"/>
    <lineage>
        <taxon>Archaea</taxon>
        <taxon>Methanobacteriati</taxon>
        <taxon>Methanobacteriota</taxon>
        <taxon>Stenosarchaea group</taxon>
        <taxon>Halobacteria</taxon>
        <taxon>Halobacteriales</taxon>
        <taxon>Haloarculaceae</taxon>
        <taxon>Halorientalis</taxon>
    </lineage>
</organism>
<dbReference type="RefSeq" id="WP_092663086.1">
    <property type="nucleotide sequence ID" value="NZ_FOCX01000023.1"/>
</dbReference>
<evidence type="ECO:0000313" key="3">
    <source>
        <dbReference type="EMBL" id="SEO93306.1"/>
    </source>
</evidence>
<dbReference type="Pfam" id="PF24363">
    <property type="entry name" value="DUF7519"/>
    <property type="match status" value="1"/>
</dbReference>
<reference evidence="4" key="1">
    <citation type="submission" date="2016-10" db="EMBL/GenBank/DDBJ databases">
        <authorList>
            <person name="Varghese N."/>
            <person name="Submissions S."/>
        </authorList>
    </citation>
    <scope>NUCLEOTIDE SEQUENCE [LARGE SCALE GENOMIC DNA]</scope>
    <source>
        <strain evidence="4">IBRC-M 10043</strain>
    </source>
</reference>
<evidence type="ECO:0000313" key="4">
    <source>
        <dbReference type="Proteomes" id="UP000198775"/>
    </source>
</evidence>
<feature type="transmembrane region" description="Helical" evidence="2">
    <location>
        <begin position="89"/>
        <end position="107"/>
    </location>
</feature>
<keyword evidence="2" id="KW-1133">Transmembrane helix</keyword>
<proteinExistence type="predicted"/>
<feature type="transmembrane region" description="Helical" evidence="2">
    <location>
        <begin position="234"/>
        <end position="253"/>
    </location>
</feature>
<keyword evidence="4" id="KW-1185">Reference proteome</keyword>